<organism evidence="13 14">
    <name type="scientific">Paraconexibacter algicola</name>
    <dbReference type="NCBI Taxonomy" id="2133960"/>
    <lineage>
        <taxon>Bacteria</taxon>
        <taxon>Bacillati</taxon>
        <taxon>Actinomycetota</taxon>
        <taxon>Thermoleophilia</taxon>
        <taxon>Solirubrobacterales</taxon>
        <taxon>Paraconexibacteraceae</taxon>
        <taxon>Paraconexibacter</taxon>
    </lineage>
</organism>
<dbReference type="GO" id="GO:0000166">
    <property type="term" value="F:nucleotide binding"/>
    <property type="evidence" value="ECO:0007669"/>
    <property type="project" value="UniProtKB-KW"/>
</dbReference>
<evidence type="ECO:0000256" key="1">
    <source>
        <dbReference type="ARBA" id="ARBA00001946"/>
    </source>
</evidence>
<sequence length="393" mass="41302">MRPPADVLEALRAAPGAAPLLDALADVPGLWVVGGAVRDVLLGRVPRELDLVVEGDPAAVLAALPGSVVQHDRFGTATVVPAGATQAHDVVRARRETYAHPGALPDVQPASIDEDLLRRDLTVNALALRVGAGNPELRGAPGAVEDLEAGVLRVLHDASFRDDPTRLWRTARYAARLGFAVEPHTRALAAAADPTTVSGTRTGNELRHAMREPDPLAALAQARALNARLLPEALTTAPPRLADALALLPPDGRADLLTLAACVEPMPAAEVVRWLDELAFPAADRDVVAAGSREMVRTPLRRARTATEIGRAARGVPVEVVALAGGDQARRWIDDLRHRRLAISGADLLAAGVPQGPELGARLSAALDACLEDEAPDRASQLAVALGTRLSRE</sequence>
<keyword evidence="14" id="KW-1185">Reference proteome</keyword>
<dbReference type="Gene3D" id="1.10.3090.10">
    <property type="entry name" value="cca-adding enzyme, domain 2"/>
    <property type="match status" value="1"/>
</dbReference>
<dbReference type="GO" id="GO:0016779">
    <property type="term" value="F:nucleotidyltransferase activity"/>
    <property type="evidence" value="ECO:0007669"/>
    <property type="project" value="UniProtKB-KW"/>
</dbReference>
<dbReference type="PANTHER" id="PTHR47788">
    <property type="entry name" value="POLYA POLYMERASE"/>
    <property type="match status" value="1"/>
</dbReference>
<keyword evidence="6" id="KW-0548">Nucleotidyltransferase</keyword>
<reference evidence="13 14" key="1">
    <citation type="submission" date="2018-03" db="EMBL/GenBank/DDBJ databases">
        <title>Aquarubrobacter algicola gen. nov., sp. nov., a novel actinobacterium isolated from shallow eutrophic lake during the end of cyanobacterial harmful algal blooms.</title>
        <authorList>
            <person name="Chun S.J."/>
        </authorList>
    </citation>
    <scope>NUCLEOTIDE SEQUENCE [LARGE SCALE GENOMIC DNA]</scope>
    <source>
        <strain evidence="13 14">Seoho-28</strain>
    </source>
</reference>
<keyword evidence="5" id="KW-0819">tRNA processing</keyword>
<evidence type="ECO:0000313" key="14">
    <source>
        <dbReference type="Proteomes" id="UP000240739"/>
    </source>
</evidence>
<dbReference type="CDD" id="cd05398">
    <property type="entry name" value="NT_ClassII-CCAase"/>
    <property type="match status" value="1"/>
</dbReference>
<dbReference type="GO" id="GO:0046872">
    <property type="term" value="F:metal ion binding"/>
    <property type="evidence" value="ECO:0007669"/>
    <property type="project" value="UniProtKB-KW"/>
</dbReference>
<name>A0A2T4UBG1_9ACTN</name>
<keyword evidence="4 11" id="KW-0808">Transferase</keyword>
<evidence type="ECO:0000256" key="11">
    <source>
        <dbReference type="RuleBase" id="RU003953"/>
    </source>
</evidence>
<evidence type="ECO:0000256" key="9">
    <source>
        <dbReference type="ARBA" id="ARBA00022842"/>
    </source>
</evidence>
<evidence type="ECO:0000256" key="7">
    <source>
        <dbReference type="ARBA" id="ARBA00022723"/>
    </source>
</evidence>
<keyword evidence="8" id="KW-0547">Nucleotide-binding</keyword>
<dbReference type="InterPro" id="IPR002646">
    <property type="entry name" value="PolA_pol_head_dom"/>
</dbReference>
<dbReference type="GO" id="GO:0000049">
    <property type="term" value="F:tRNA binding"/>
    <property type="evidence" value="ECO:0007669"/>
    <property type="project" value="UniProtKB-KW"/>
</dbReference>
<evidence type="ECO:0000256" key="3">
    <source>
        <dbReference type="ARBA" id="ARBA00022555"/>
    </source>
</evidence>
<dbReference type="SUPFAM" id="SSF81301">
    <property type="entry name" value="Nucleotidyltransferase"/>
    <property type="match status" value="1"/>
</dbReference>
<proteinExistence type="inferred from homology"/>
<evidence type="ECO:0000256" key="6">
    <source>
        <dbReference type="ARBA" id="ARBA00022695"/>
    </source>
</evidence>
<accession>A0A2T4UBG1</accession>
<keyword evidence="10 11" id="KW-0694">RNA-binding</keyword>
<comment type="caution">
    <text evidence="13">The sequence shown here is derived from an EMBL/GenBank/DDBJ whole genome shotgun (WGS) entry which is preliminary data.</text>
</comment>
<feature type="domain" description="Poly A polymerase head" evidence="12">
    <location>
        <begin position="30"/>
        <end position="153"/>
    </location>
</feature>
<evidence type="ECO:0000256" key="4">
    <source>
        <dbReference type="ARBA" id="ARBA00022679"/>
    </source>
</evidence>
<dbReference type="RefSeq" id="WP_107571464.1">
    <property type="nucleotide sequence ID" value="NZ_PYYB01000006.1"/>
</dbReference>
<comment type="cofactor">
    <cofactor evidence="1">
        <name>Mg(2+)</name>
        <dbReference type="ChEBI" id="CHEBI:18420"/>
    </cofactor>
</comment>
<gene>
    <name evidence="13" type="ORF">C7Y72_22540</name>
</gene>
<dbReference type="AlphaFoldDB" id="A0A2T4UBG1"/>
<keyword evidence="3" id="KW-0820">tRNA-binding</keyword>
<evidence type="ECO:0000256" key="5">
    <source>
        <dbReference type="ARBA" id="ARBA00022694"/>
    </source>
</evidence>
<comment type="similarity">
    <text evidence="2 11">Belongs to the tRNA nucleotidyltransferase/poly(A) polymerase family.</text>
</comment>
<dbReference type="PANTHER" id="PTHR47788:SF1">
    <property type="entry name" value="A-ADDING TRNA NUCLEOTIDYLTRANSFERASE"/>
    <property type="match status" value="1"/>
</dbReference>
<dbReference type="EMBL" id="PYYB01000006">
    <property type="protein sequence ID" value="PTL54189.1"/>
    <property type="molecule type" value="Genomic_DNA"/>
</dbReference>
<dbReference type="GO" id="GO:0008033">
    <property type="term" value="P:tRNA processing"/>
    <property type="evidence" value="ECO:0007669"/>
    <property type="project" value="UniProtKB-KW"/>
</dbReference>
<dbReference type="Pfam" id="PF01743">
    <property type="entry name" value="PolyA_pol"/>
    <property type="match status" value="1"/>
</dbReference>
<dbReference type="Proteomes" id="UP000240739">
    <property type="component" value="Unassembled WGS sequence"/>
</dbReference>
<dbReference type="SUPFAM" id="SSF81891">
    <property type="entry name" value="Poly A polymerase C-terminal region-like"/>
    <property type="match status" value="1"/>
</dbReference>
<evidence type="ECO:0000259" key="12">
    <source>
        <dbReference type="Pfam" id="PF01743"/>
    </source>
</evidence>
<protein>
    <recommendedName>
        <fullName evidence="12">Poly A polymerase head domain-containing protein</fullName>
    </recommendedName>
</protein>
<evidence type="ECO:0000313" key="13">
    <source>
        <dbReference type="EMBL" id="PTL54189.1"/>
    </source>
</evidence>
<evidence type="ECO:0000256" key="2">
    <source>
        <dbReference type="ARBA" id="ARBA00007265"/>
    </source>
</evidence>
<dbReference type="OrthoDB" id="9805698at2"/>
<dbReference type="InterPro" id="IPR043519">
    <property type="entry name" value="NT_sf"/>
</dbReference>
<evidence type="ECO:0000256" key="8">
    <source>
        <dbReference type="ARBA" id="ARBA00022741"/>
    </source>
</evidence>
<keyword evidence="9" id="KW-0460">Magnesium</keyword>
<keyword evidence="7" id="KW-0479">Metal-binding</keyword>
<dbReference type="Gene3D" id="3.30.460.10">
    <property type="entry name" value="Beta Polymerase, domain 2"/>
    <property type="match status" value="1"/>
</dbReference>
<dbReference type="InterPro" id="IPR052390">
    <property type="entry name" value="tRNA_nt/polyA_polymerase"/>
</dbReference>
<evidence type="ECO:0000256" key="10">
    <source>
        <dbReference type="ARBA" id="ARBA00022884"/>
    </source>
</evidence>